<dbReference type="OrthoDB" id="4070623at2"/>
<organism evidence="1 3">
    <name type="scientific">Chitinimonas arctica</name>
    <dbReference type="NCBI Taxonomy" id="2594795"/>
    <lineage>
        <taxon>Bacteria</taxon>
        <taxon>Pseudomonadati</taxon>
        <taxon>Pseudomonadota</taxon>
        <taxon>Betaproteobacteria</taxon>
        <taxon>Neisseriales</taxon>
        <taxon>Chitinibacteraceae</taxon>
        <taxon>Chitinimonas</taxon>
    </lineage>
</organism>
<evidence type="ECO:0000313" key="1">
    <source>
        <dbReference type="EMBL" id="QDQ27685.1"/>
    </source>
</evidence>
<protein>
    <submittedName>
        <fullName evidence="1">Phage late control D family protein</fullName>
    </submittedName>
</protein>
<dbReference type="KEGG" id="cari:FNU76_15745"/>
<accession>A0A516SHS9</accession>
<dbReference type="AlphaFoldDB" id="A0A516SHS9"/>
<reference evidence="3" key="1">
    <citation type="submission" date="2019-07" db="EMBL/GenBank/DDBJ databases">
        <title>Chitinimonas sp. nov., isolated from Ny-Alesund, arctica soil.</title>
        <authorList>
            <person name="Xu Q."/>
            <person name="Peng F."/>
        </authorList>
    </citation>
    <scope>NUCLEOTIDE SEQUENCE [LARGE SCALE GENOMIC DNA]</scope>
    <source>
        <strain evidence="3">R3-44</strain>
    </source>
</reference>
<dbReference type="SUPFAM" id="SSF69279">
    <property type="entry name" value="Phage tail proteins"/>
    <property type="match status" value="1"/>
</dbReference>
<reference evidence="1" key="2">
    <citation type="journal article" date="2020" name="Int. J. Syst. Evol. Microbiol.">
        <title>Chitinimonas arctica sp. nov., isolated from Arctic tundra soil.</title>
        <authorList>
            <person name="Xu Q."/>
            <person name="Jiang F."/>
            <person name="Da X."/>
            <person name="Zhang Y."/>
            <person name="Geng Y."/>
            <person name="Qin K."/>
            <person name="Liu J."/>
            <person name="Peng F."/>
        </authorList>
    </citation>
    <scope>NUCLEOTIDE SEQUENCE</scope>
    <source>
        <strain evidence="1">R3-44</strain>
    </source>
</reference>
<dbReference type="EMBL" id="CP041730">
    <property type="protein sequence ID" value="QDQ29154.1"/>
    <property type="molecule type" value="Genomic_DNA"/>
</dbReference>
<keyword evidence="3" id="KW-1185">Reference proteome</keyword>
<evidence type="ECO:0000313" key="2">
    <source>
        <dbReference type="EMBL" id="QDQ29154.1"/>
    </source>
</evidence>
<evidence type="ECO:0000313" key="3">
    <source>
        <dbReference type="Proteomes" id="UP000317550"/>
    </source>
</evidence>
<dbReference type="Proteomes" id="UP000317550">
    <property type="component" value="Chromosome"/>
</dbReference>
<sequence>MPPSDRIPPQPQYRLTVDGAKVSLDGRLESLTLTDNRGFEADQLDIVLCDADGKLGIPTRGALATLSLGWADGELVDKGSYIVDEVEHSGAPDKLTIRARSADLRAGLSTKREASYHQTAVGKLVRIVAGRNSLGAVVSGSLESLPVEHMDQTSESDINLLSRLAELHDAIATVKSGKLLFVRAGQGLSASGRALPAVTIRRQAGDSHRYNLADRDSYTGVRAYYHDAKGAAKKEVIHGKGSEAKGKAKGTKPSADNLKSLRHTYASRANAERAAAAEWAKLQRGYASFSLTLARGRPELFPELPATVQGFKADIDGAGWIITKAVHTLDEKGLITALDCELHRV</sequence>
<dbReference type="RefSeq" id="WP_144279073.1">
    <property type="nucleotide sequence ID" value="NZ_CP041730.1"/>
</dbReference>
<proteinExistence type="predicted"/>
<dbReference type="KEGG" id="cari:FNU76_23930"/>
<gene>
    <name evidence="1" type="ORF">FNU76_15745</name>
    <name evidence="2" type="ORF">FNU76_23930</name>
</gene>
<name>A0A516SHS9_9NEIS</name>
<dbReference type="EMBL" id="CP041730">
    <property type="protein sequence ID" value="QDQ27685.1"/>
    <property type="molecule type" value="Genomic_DNA"/>
</dbReference>
<dbReference type="Pfam" id="PF05954">
    <property type="entry name" value="Phage_GPD"/>
    <property type="match status" value="1"/>
</dbReference>